<name>A0ACC4D2I2_POPAL</name>
<evidence type="ECO:0000313" key="2">
    <source>
        <dbReference type="Proteomes" id="UP000309997"/>
    </source>
</evidence>
<sequence length="79" mass="8353">MGIHRYGIDINDDSYIGGGIAVIALVSLIALAGHDFKGAVLSGEGSGLLASSVAGLRSWSVELLMLKLVVVLLRYYGYR</sequence>
<keyword evidence="2" id="KW-1185">Reference proteome</keyword>
<proteinExistence type="predicted"/>
<organism evidence="1 2">
    <name type="scientific">Populus alba</name>
    <name type="common">White poplar</name>
    <dbReference type="NCBI Taxonomy" id="43335"/>
    <lineage>
        <taxon>Eukaryota</taxon>
        <taxon>Viridiplantae</taxon>
        <taxon>Streptophyta</taxon>
        <taxon>Embryophyta</taxon>
        <taxon>Tracheophyta</taxon>
        <taxon>Spermatophyta</taxon>
        <taxon>Magnoliopsida</taxon>
        <taxon>eudicotyledons</taxon>
        <taxon>Gunneridae</taxon>
        <taxon>Pentapetalae</taxon>
        <taxon>rosids</taxon>
        <taxon>fabids</taxon>
        <taxon>Malpighiales</taxon>
        <taxon>Salicaceae</taxon>
        <taxon>Saliceae</taxon>
        <taxon>Populus</taxon>
    </lineage>
</organism>
<reference evidence="1 2" key="1">
    <citation type="journal article" date="2024" name="Plant Biotechnol. J.">
        <title>Genome and CRISPR/Cas9 system of a widespread forest tree (Populus alba) in the world.</title>
        <authorList>
            <person name="Liu Y.J."/>
            <person name="Jiang P.F."/>
            <person name="Han X.M."/>
            <person name="Li X.Y."/>
            <person name="Wang H.M."/>
            <person name="Wang Y.J."/>
            <person name="Wang X.X."/>
            <person name="Zeng Q.Y."/>
        </authorList>
    </citation>
    <scope>NUCLEOTIDE SEQUENCE [LARGE SCALE GENOMIC DNA]</scope>
    <source>
        <strain evidence="2">cv. PAL-ZL1</strain>
    </source>
</reference>
<dbReference type="Proteomes" id="UP000309997">
    <property type="component" value="Unassembled WGS sequence"/>
</dbReference>
<gene>
    <name evidence="1" type="ORF">D5086_002357</name>
</gene>
<comment type="caution">
    <text evidence="1">The sequence shown here is derived from an EMBL/GenBank/DDBJ whole genome shotgun (WGS) entry which is preliminary data.</text>
</comment>
<protein>
    <submittedName>
        <fullName evidence="1">Uncharacterized protein</fullName>
    </submittedName>
</protein>
<dbReference type="EMBL" id="RCHU02000001">
    <property type="protein sequence ID" value="KAL3611337.1"/>
    <property type="molecule type" value="Genomic_DNA"/>
</dbReference>
<evidence type="ECO:0000313" key="1">
    <source>
        <dbReference type="EMBL" id="KAL3611337.1"/>
    </source>
</evidence>
<accession>A0ACC4D2I2</accession>